<feature type="compositionally biased region" description="Basic and acidic residues" evidence="8">
    <location>
        <begin position="181"/>
        <end position="190"/>
    </location>
</feature>
<feature type="compositionally biased region" description="Acidic residues" evidence="8">
    <location>
        <begin position="1"/>
        <end position="10"/>
    </location>
</feature>
<feature type="region of interest" description="Disordered" evidence="8">
    <location>
        <begin position="1"/>
        <end position="70"/>
    </location>
</feature>
<dbReference type="GO" id="GO:0000785">
    <property type="term" value="C:chromatin"/>
    <property type="evidence" value="ECO:0007669"/>
    <property type="project" value="TreeGrafter"/>
</dbReference>
<dbReference type="GO" id="GO:0005667">
    <property type="term" value="C:transcription regulator complex"/>
    <property type="evidence" value="ECO:0007669"/>
    <property type="project" value="TreeGrafter"/>
</dbReference>
<feature type="domain" description="C2H2-type" evidence="9">
    <location>
        <begin position="439"/>
        <end position="468"/>
    </location>
</feature>
<feature type="compositionally biased region" description="Basic and acidic residues" evidence="8">
    <location>
        <begin position="203"/>
        <end position="225"/>
    </location>
</feature>
<dbReference type="GO" id="GO:0000981">
    <property type="term" value="F:DNA-binding transcription factor activity, RNA polymerase II-specific"/>
    <property type="evidence" value="ECO:0007669"/>
    <property type="project" value="UniProtKB-ARBA"/>
</dbReference>
<dbReference type="InterPro" id="IPR013087">
    <property type="entry name" value="Znf_C2H2_type"/>
</dbReference>
<dbReference type="EMBL" id="JAACJK010000220">
    <property type="protein sequence ID" value="KAF5315797.1"/>
    <property type="molecule type" value="Genomic_DNA"/>
</dbReference>
<reference evidence="10 11" key="1">
    <citation type="journal article" date="2020" name="ISME J.">
        <title>Uncovering the hidden diversity of litter-decomposition mechanisms in mushroom-forming fungi.</title>
        <authorList>
            <person name="Floudas D."/>
            <person name="Bentzer J."/>
            <person name="Ahren D."/>
            <person name="Johansson T."/>
            <person name="Persson P."/>
            <person name="Tunlid A."/>
        </authorList>
    </citation>
    <scope>NUCLEOTIDE SEQUENCE [LARGE SCALE GENOMIC DNA]</scope>
    <source>
        <strain evidence="10 11">CBS 175.51</strain>
    </source>
</reference>
<comment type="subcellular location">
    <subcellularLocation>
        <location evidence="1">Nucleus</location>
    </subcellularLocation>
</comment>
<comment type="caution">
    <text evidence="10">The sequence shown here is derived from an EMBL/GenBank/DDBJ whole genome shotgun (WGS) entry which is preliminary data.</text>
</comment>
<feature type="domain" description="C2H2-type" evidence="9">
    <location>
        <begin position="379"/>
        <end position="408"/>
    </location>
</feature>
<dbReference type="FunFam" id="3.30.160.60:FF:000072">
    <property type="entry name" value="zinc finger protein 143 isoform X1"/>
    <property type="match status" value="2"/>
</dbReference>
<dbReference type="InterPro" id="IPR036236">
    <property type="entry name" value="Znf_C2H2_sf"/>
</dbReference>
<keyword evidence="3" id="KW-0677">Repeat</keyword>
<dbReference type="GO" id="GO:0031519">
    <property type="term" value="C:PcG protein complex"/>
    <property type="evidence" value="ECO:0007669"/>
    <property type="project" value="TreeGrafter"/>
</dbReference>
<keyword evidence="6" id="KW-0539">Nucleus</keyword>
<dbReference type="AlphaFoldDB" id="A0A8H5B3C8"/>
<keyword evidence="11" id="KW-1185">Reference proteome</keyword>
<feature type="compositionally biased region" description="Basic and acidic residues" evidence="8">
    <location>
        <begin position="147"/>
        <end position="157"/>
    </location>
</feature>
<evidence type="ECO:0000256" key="2">
    <source>
        <dbReference type="ARBA" id="ARBA00022723"/>
    </source>
</evidence>
<sequence>MSSIDADDNVLELSDVVHGDTIADDSDNPSPPSHPHDHSSRSPEFEDPQDGALLTALDDTYDVQEGSPKDYSVEALEREIATLLNQNASAASAALLNAAAQQRQANLEITHNNAGASGASTSGPDAVPGLVPNLSNLVAVLQAMQHRVPDEDRDSPTREQAPTRTAPAFHSLTASDSQDDDTPRTKRRGEQNGSDGSTYLFSEDEHASDREALGGGEDAHHHSTSPEHLPSGPQSGDSIADLPTVPGEYPDFDILSHFPPFAPEPAHASPPDLSTPDASPVISHSRPTEPDPSTPTATVPGAANSALVTSNRPEAAQPVASTSTLPTTPIPESPTKKTSKKKEKVIPQHACEQENCHKTFTRRSDLARHMRIHTGERPFVCNFPNCGKTFIQRSALHVHSRVHTGEKPHCCEYPGCGKTFGDSSSLARHRRTHTGKRPYKCQEPTCEKTFTRRTTLTTHMRTHDPNWEPDPNVKYNFKGKKRRIGDEDEEELAESVRTITALFQSGDQAMTSADGGPPLPLEAQVASISQEIAAAIAQAKSRAFDEDDEDPEEEDDDEAGEESGSGQEMTSPETIGPNTSGIRGLGSADAGKGAQMARRHGEDDEDSDNFPQPLRTRKSKEPIVAVGTKRKR</sequence>
<dbReference type="OrthoDB" id="654211at2759"/>
<feature type="compositionally biased region" description="Basic and acidic residues" evidence="8">
    <location>
        <begin position="34"/>
        <end position="44"/>
    </location>
</feature>
<dbReference type="SMART" id="SM00355">
    <property type="entry name" value="ZnF_C2H2"/>
    <property type="match status" value="4"/>
</dbReference>
<evidence type="ECO:0000256" key="3">
    <source>
        <dbReference type="ARBA" id="ARBA00022737"/>
    </source>
</evidence>
<evidence type="ECO:0000256" key="6">
    <source>
        <dbReference type="ARBA" id="ARBA00023242"/>
    </source>
</evidence>
<accession>A0A8H5B3C8</accession>
<feature type="domain" description="C2H2-type" evidence="9">
    <location>
        <begin position="409"/>
        <end position="438"/>
    </location>
</feature>
<feature type="compositionally biased region" description="Polar residues" evidence="8">
    <location>
        <begin position="564"/>
        <end position="581"/>
    </location>
</feature>
<evidence type="ECO:0000256" key="1">
    <source>
        <dbReference type="ARBA" id="ARBA00004123"/>
    </source>
</evidence>
<dbReference type="PANTHER" id="PTHR14003">
    <property type="entry name" value="TRANSCRIPTIONAL REPRESSOR PROTEIN YY"/>
    <property type="match status" value="1"/>
</dbReference>
<feature type="compositionally biased region" description="Polar residues" evidence="8">
    <location>
        <begin position="191"/>
        <end position="200"/>
    </location>
</feature>
<dbReference type="Pfam" id="PF00096">
    <property type="entry name" value="zf-C2H2"/>
    <property type="match status" value="4"/>
</dbReference>
<feature type="region of interest" description="Disordered" evidence="8">
    <location>
        <begin position="146"/>
        <end position="346"/>
    </location>
</feature>
<dbReference type="PANTHER" id="PTHR14003:SF19">
    <property type="entry name" value="YY2 TRANSCRIPTION FACTOR"/>
    <property type="match status" value="1"/>
</dbReference>
<dbReference type="FunFam" id="3.30.160.60:FF:000744">
    <property type="entry name" value="zinc finger E-box-binding homeobox 1"/>
    <property type="match status" value="1"/>
</dbReference>
<dbReference type="GO" id="GO:0000978">
    <property type="term" value="F:RNA polymerase II cis-regulatory region sequence-specific DNA binding"/>
    <property type="evidence" value="ECO:0007669"/>
    <property type="project" value="TreeGrafter"/>
</dbReference>
<evidence type="ECO:0000313" key="11">
    <source>
        <dbReference type="Proteomes" id="UP000541558"/>
    </source>
</evidence>
<evidence type="ECO:0000256" key="4">
    <source>
        <dbReference type="ARBA" id="ARBA00022771"/>
    </source>
</evidence>
<name>A0A8H5B3C8_9AGAR</name>
<gene>
    <name evidence="10" type="ORF">D9611_004693</name>
</gene>
<evidence type="ECO:0000256" key="5">
    <source>
        <dbReference type="ARBA" id="ARBA00022833"/>
    </source>
</evidence>
<feature type="compositionally biased region" description="Low complexity" evidence="8">
    <location>
        <begin position="256"/>
        <end position="271"/>
    </location>
</feature>
<dbReference type="Proteomes" id="UP000541558">
    <property type="component" value="Unassembled WGS sequence"/>
</dbReference>
<feature type="compositionally biased region" description="Acidic residues" evidence="8">
    <location>
        <begin position="545"/>
        <end position="561"/>
    </location>
</feature>
<dbReference type="GO" id="GO:0008270">
    <property type="term" value="F:zinc ion binding"/>
    <property type="evidence" value="ECO:0007669"/>
    <property type="project" value="UniProtKB-KW"/>
</dbReference>
<feature type="domain" description="C2H2-type" evidence="9">
    <location>
        <begin position="349"/>
        <end position="378"/>
    </location>
</feature>
<dbReference type="FunFam" id="3.30.160.60:FF:000125">
    <property type="entry name" value="Putative zinc finger protein 143"/>
    <property type="match status" value="1"/>
</dbReference>
<evidence type="ECO:0000256" key="8">
    <source>
        <dbReference type="SAM" id="MobiDB-lite"/>
    </source>
</evidence>
<organism evidence="10 11">
    <name type="scientific">Ephemerocybe angulata</name>
    <dbReference type="NCBI Taxonomy" id="980116"/>
    <lineage>
        <taxon>Eukaryota</taxon>
        <taxon>Fungi</taxon>
        <taxon>Dikarya</taxon>
        <taxon>Basidiomycota</taxon>
        <taxon>Agaricomycotina</taxon>
        <taxon>Agaricomycetes</taxon>
        <taxon>Agaricomycetidae</taxon>
        <taxon>Agaricales</taxon>
        <taxon>Agaricineae</taxon>
        <taxon>Psathyrellaceae</taxon>
        <taxon>Ephemerocybe</taxon>
    </lineage>
</organism>
<keyword evidence="4 7" id="KW-0863">Zinc-finger</keyword>
<proteinExistence type="predicted"/>
<evidence type="ECO:0000259" key="9">
    <source>
        <dbReference type="PROSITE" id="PS50157"/>
    </source>
</evidence>
<evidence type="ECO:0000313" key="10">
    <source>
        <dbReference type="EMBL" id="KAF5315797.1"/>
    </source>
</evidence>
<protein>
    <recommendedName>
        <fullName evidence="9">C2H2-type domain-containing protein</fullName>
    </recommendedName>
</protein>
<dbReference type="Gene3D" id="3.30.160.60">
    <property type="entry name" value="Classic Zinc Finger"/>
    <property type="match status" value="4"/>
</dbReference>
<dbReference type="PROSITE" id="PS50157">
    <property type="entry name" value="ZINC_FINGER_C2H2_2"/>
    <property type="match status" value="4"/>
</dbReference>
<evidence type="ECO:0000256" key="7">
    <source>
        <dbReference type="PROSITE-ProRule" id="PRU00042"/>
    </source>
</evidence>
<keyword evidence="5" id="KW-0862">Zinc</keyword>
<feature type="region of interest" description="Disordered" evidence="8">
    <location>
        <begin position="538"/>
        <end position="632"/>
    </location>
</feature>
<keyword evidence="2" id="KW-0479">Metal-binding</keyword>
<dbReference type="SUPFAM" id="SSF57667">
    <property type="entry name" value="beta-beta-alpha zinc fingers"/>
    <property type="match status" value="2"/>
</dbReference>
<dbReference type="PROSITE" id="PS00028">
    <property type="entry name" value="ZINC_FINGER_C2H2_1"/>
    <property type="match status" value="4"/>
</dbReference>